<feature type="domain" description="Cyclic nucleotide-binding" evidence="4">
    <location>
        <begin position="27"/>
        <end position="118"/>
    </location>
</feature>
<dbReference type="PROSITE" id="PS51063">
    <property type="entry name" value="HTH_CRP_2"/>
    <property type="match status" value="1"/>
</dbReference>
<keyword evidence="2" id="KW-0238">DNA-binding</keyword>
<keyword evidence="6" id="KW-0418">Kinase</keyword>
<dbReference type="InterPro" id="IPR012318">
    <property type="entry name" value="HTH_CRP"/>
</dbReference>
<evidence type="ECO:0000256" key="2">
    <source>
        <dbReference type="ARBA" id="ARBA00023125"/>
    </source>
</evidence>
<keyword evidence="1" id="KW-0805">Transcription regulation</keyword>
<dbReference type="Gene3D" id="2.60.120.10">
    <property type="entry name" value="Jelly Rolls"/>
    <property type="match status" value="1"/>
</dbReference>
<dbReference type="GO" id="GO:0003677">
    <property type="term" value="F:DNA binding"/>
    <property type="evidence" value="ECO:0007669"/>
    <property type="project" value="UniProtKB-KW"/>
</dbReference>
<accession>A0A1H8EC49</accession>
<reference evidence="6 7" key="1">
    <citation type="submission" date="2016-10" db="EMBL/GenBank/DDBJ databases">
        <authorList>
            <person name="de Groot N.N."/>
        </authorList>
    </citation>
    <scope>NUCLEOTIDE SEQUENCE [LARGE SCALE GENOMIC DNA]</scope>
    <source>
        <strain evidence="6 7">DSM 3857</strain>
    </source>
</reference>
<dbReference type="InterPro" id="IPR000595">
    <property type="entry name" value="cNMP-bd_dom"/>
</dbReference>
<keyword evidence="3" id="KW-0804">Transcription</keyword>
<feature type="domain" description="HTH crp-type" evidence="5">
    <location>
        <begin position="150"/>
        <end position="228"/>
    </location>
</feature>
<keyword evidence="7" id="KW-1185">Reference proteome</keyword>
<organism evidence="6 7">
    <name type="scientific">Gemmobacter aquatilis</name>
    <dbReference type="NCBI Taxonomy" id="933059"/>
    <lineage>
        <taxon>Bacteria</taxon>
        <taxon>Pseudomonadati</taxon>
        <taxon>Pseudomonadota</taxon>
        <taxon>Alphaproteobacteria</taxon>
        <taxon>Rhodobacterales</taxon>
        <taxon>Paracoccaceae</taxon>
        <taxon>Gemmobacter</taxon>
    </lineage>
</organism>
<dbReference type="PROSITE" id="PS50042">
    <property type="entry name" value="CNMP_BINDING_3"/>
    <property type="match status" value="1"/>
</dbReference>
<keyword evidence="6" id="KW-0808">Transferase</keyword>
<dbReference type="STRING" id="933059.SAMN04488103_103279"/>
<dbReference type="Proteomes" id="UP000198761">
    <property type="component" value="Unassembled WGS sequence"/>
</dbReference>
<dbReference type="GO" id="GO:0006355">
    <property type="term" value="P:regulation of DNA-templated transcription"/>
    <property type="evidence" value="ECO:0007669"/>
    <property type="project" value="InterPro"/>
</dbReference>
<evidence type="ECO:0000259" key="5">
    <source>
        <dbReference type="PROSITE" id="PS51063"/>
    </source>
</evidence>
<evidence type="ECO:0000256" key="1">
    <source>
        <dbReference type="ARBA" id="ARBA00023015"/>
    </source>
</evidence>
<dbReference type="SUPFAM" id="SSF46785">
    <property type="entry name" value="Winged helix' DNA-binding domain"/>
    <property type="match status" value="1"/>
</dbReference>
<dbReference type="Pfam" id="PF13545">
    <property type="entry name" value="HTH_Crp_2"/>
    <property type="match status" value="1"/>
</dbReference>
<dbReference type="EMBL" id="FOCE01000003">
    <property type="protein sequence ID" value="SEN17092.1"/>
    <property type="molecule type" value="Genomic_DNA"/>
</dbReference>
<dbReference type="AlphaFoldDB" id="A0A1H8EC49"/>
<proteinExistence type="predicted"/>
<dbReference type="SUPFAM" id="SSF51206">
    <property type="entry name" value="cAMP-binding domain-like"/>
    <property type="match status" value="1"/>
</dbReference>
<dbReference type="InterPro" id="IPR014710">
    <property type="entry name" value="RmlC-like_jellyroll"/>
</dbReference>
<dbReference type="InterPro" id="IPR036388">
    <property type="entry name" value="WH-like_DNA-bd_sf"/>
</dbReference>
<dbReference type="InterPro" id="IPR018490">
    <property type="entry name" value="cNMP-bd_dom_sf"/>
</dbReference>
<evidence type="ECO:0000313" key="6">
    <source>
        <dbReference type="EMBL" id="SEN17092.1"/>
    </source>
</evidence>
<name>A0A1H8EC49_9RHOB</name>
<sequence>MLDRKLGYALLRQCGWLAATPVEFQDEVLKNSNFYTFEKAKWIYRPGDAGDGLWGVVEGGLHVILTQGVIAPRAGVFASTGFWTGEGSLLAREPRAIGLCTTRTTQMIHLPGRAFLTIAAKQPEAWRWVGLLTFFHMVGALGLREDLCLRDPEARVIAALCRMLTPHWGGPSIAGGLENTPVTIDISQTELADLCNVSRSFLASLLSTLKQQGLIEPGYGAITILQPTVLAQRLRSFT</sequence>
<protein>
    <submittedName>
        <fullName evidence="6">cAMP-binding domain of CRP or a regulatory subunit of cAMP-dependent protein kinases</fullName>
    </submittedName>
</protein>
<dbReference type="SMART" id="SM00419">
    <property type="entry name" value="HTH_CRP"/>
    <property type="match status" value="1"/>
</dbReference>
<dbReference type="InterPro" id="IPR036390">
    <property type="entry name" value="WH_DNA-bd_sf"/>
</dbReference>
<evidence type="ECO:0000313" key="7">
    <source>
        <dbReference type="Proteomes" id="UP000198761"/>
    </source>
</evidence>
<evidence type="ECO:0000259" key="4">
    <source>
        <dbReference type="PROSITE" id="PS50042"/>
    </source>
</evidence>
<dbReference type="GO" id="GO:0016301">
    <property type="term" value="F:kinase activity"/>
    <property type="evidence" value="ECO:0007669"/>
    <property type="project" value="UniProtKB-KW"/>
</dbReference>
<gene>
    <name evidence="6" type="ORF">SAMN04488103_103279</name>
</gene>
<dbReference type="Gene3D" id="1.10.10.10">
    <property type="entry name" value="Winged helix-like DNA-binding domain superfamily/Winged helix DNA-binding domain"/>
    <property type="match status" value="1"/>
</dbReference>
<evidence type="ECO:0000256" key="3">
    <source>
        <dbReference type="ARBA" id="ARBA00023163"/>
    </source>
</evidence>